<dbReference type="PIRSF" id="PIRSF019239">
    <property type="entry name" value="MrpE"/>
    <property type="match status" value="1"/>
</dbReference>
<comment type="subcellular location">
    <subcellularLocation>
        <location evidence="1">Cell membrane</location>
        <topology evidence="1">Multi-pass membrane protein</topology>
    </subcellularLocation>
</comment>
<dbReference type="EMBL" id="BAABEX010000029">
    <property type="protein sequence ID" value="GAA4429142.1"/>
    <property type="molecule type" value="Genomic_DNA"/>
</dbReference>
<evidence type="ECO:0008006" key="9">
    <source>
        <dbReference type="Google" id="ProtNLM"/>
    </source>
</evidence>
<evidence type="ECO:0000256" key="4">
    <source>
        <dbReference type="ARBA" id="ARBA00022692"/>
    </source>
</evidence>
<reference evidence="8" key="1">
    <citation type="journal article" date="2019" name="Int. J. Syst. Evol. Microbiol.">
        <title>The Global Catalogue of Microorganisms (GCM) 10K type strain sequencing project: providing services to taxonomists for standard genome sequencing and annotation.</title>
        <authorList>
            <consortium name="The Broad Institute Genomics Platform"/>
            <consortium name="The Broad Institute Genome Sequencing Center for Infectious Disease"/>
            <person name="Wu L."/>
            <person name="Ma J."/>
        </authorList>
    </citation>
    <scope>NUCLEOTIDE SEQUENCE [LARGE SCALE GENOMIC DNA]</scope>
    <source>
        <strain evidence="8">JCM 31890</strain>
    </source>
</reference>
<evidence type="ECO:0000256" key="6">
    <source>
        <dbReference type="ARBA" id="ARBA00023136"/>
    </source>
</evidence>
<comment type="caution">
    <text evidence="7">The sequence shown here is derived from an EMBL/GenBank/DDBJ whole genome shotgun (WGS) entry which is preliminary data.</text>
</comment>
<keyword evidence="5" id="KW-1133">Transmembrane helix</keyword>
<accession>A0ABP8LIQ3</accession>
<dbReference type="Proteomes" id="UP001501788">
    <property type="component" value="Unassembled WGS sequence"/>
</dbReference>
<gene>
    <name evidence="7" type="ORF">GCM10023090_28810</name>
</gene>
<evidence type="ECO:0000256" key="3">
    <source>
        <dbReference type="ARBA" id="ARBA00022475"/>
    </source>
</evidence>
<comment type="similarity">
    <text evidence="2">Belongs to the CPA3 antiporters (TC 2.A.63) subunit E family.</text>
</comment>
<evidence type="ECO:0000313" key="8">
    <source>
        <dbReference type="Proteomes" id="UP001501788"/>
    </source>
</evidence>
<organism evidence="7 8">
    <name type="scientific">Acidovorax lacteus</name>
    <dbReference type="NCBI Taxonomy" id="1924988"/>
    <lineage>
        <taxon>Bacteria</taxon>
        <taxon>Pseudomonadati</taxon>
        <taxon>Pseudomonadota</taxon>
        <taxon>Betaproteobacteria</taxon>
        <taxon>Burkholderiales</taxon>
        <taxon>Comamonadaceae</taxon>
        <taxon>Acidovorax</taxon>
    </lineage>
</organism>
<keyword evidence="4" id="KW-0812">Transmembrane</keyword>
<keyword evidence="3" id="KW-1003">Cell membrane</keyword>
<evidence type="ECO:0000256" key="5">
    <source>
        <dbReference type="ARBA" id="ARBA00022989"/>
    </source>
</evidence>
<dbReference type="InterPro" id="IPR002758">
    <property type="entry name" value="Cation_antiport_E"/>
</dbReference>
<dbReference type="PANTHER" id="PTHR34584:SF1">
    <property type="entry name" value="NA(+)_H(+) ANTIPORTER SUBUNIT E1"/>
    <property type="match status" value="1"/>
</dbReference>
<evidence type="ECO:0000256" key="1">
    <source>
        <dbReference type="ARBA" id="ARBA00004651"/>
    </source>
</evidence>
<sequence>MHLLSAVLLGLAVPWLLHGFLPTGRPVRWAPVPRLVAVVLRDIVVSNIAVARLVLGPASRPRPGWVVVPLTLQDPTAIALLASIITTTPGTVSCTVDEAQHRILVHALDCADPVQMAHDIQQRYEAPLRAIFEGHGAHAPSPGARP</sequence>
<dbReference type="PANTHER" id="PTHR34584">
    <property type="entry name" value="NA(+)/H(+) ANTIPORTER SUBUNIT E1"/>
    <property type="match status" value="1"/>
</dbReference>
<keyword evidence="6" id="KW-0472">Membrane</keyword>
<proteinExistence type="inferred from homology"/>
<dbReference type="Pfam" id="PF01899">
    <property type="entry name" value="MNHE"/>
    <property type="match status" value="1"/>
</dbReference>
<keyword evidence="8" id="KW-1185">Reference proteome</keyword>
<evidence type="ECO:0000256" key="2">
    <source>
        <dbReference type="ARBA" id="ARBA00006228"/>
    </source>
</evidence>
<name>A0ABP8LIQ3_9BURK</name>
<protein>
    <recommendedName>
        <fullName evidence="9">Na+/H+ antiporter subunit E</fullName>
    </recommendedName>
</protein>
<evidence type="ECO:0000313" key="7">
    <source>
        <dbReference type="EMBL" id="GAA4429142.1"/>
    </source>
</evidence>